<dbReference type="Proteomes" id="UP000290289">
    <property type="component" value="Chromosome 10"/>
</dbReference>
<name>A0A498J1S1_MALDO</name>
<accession>A0A498J1S1</accession>
<dbReference type="STRING" id="3750.A0A498J1S1"/>
<comment type="caution">
    <text evidence="1">The sequence shown here is derived from an EMBL/GenBank/DDBJ whole genome shotgun (WGS) entry which is preliminary data.</text>
</comment>
<evidence type="ECO:0000313" key="1">
    <source>
        <dbReference type="EMBL" id="RXH87401.1"/>
    </source>
</evidence>
<sequence length="144" mass="16884">MKAECFWTRIQLWRQHLWIRWKIELLQLKWLFRITEARFLVGFDQKVRLLLHRGVPIDKIFYVLNKVNLYKALCLKSLEEIERTIAFFARLGGIDLIVMHLTLLNFDLVLRVGFLAELSGGDDEATGTLLGKLPAILKLFVLFV</sequence>
<gene>
    <name evidence="1" type="ORF">DVH24_034301</name>
</gene>
<keyword evidence="2" id="KW-1185">Reference proteome</keyword>
<organism evidence="1 2">
    <name type="scientific">Malus domestica</name>
    <name type="common">Apple</name>
    <name type="synonym">Pyrus malus</name>
    <dbReference type="NCBI Taxonomy" id="3750"/>
    <lineage>
        <taxon>Eukaryota</taxon>
        <taxon>Viridiplantae</taxon>
        <taxon>Streptophyta</taxon>
        <taxon>Embryophyta</taxon>
        <taxon>Tracheophyta</taxon>
        <taxon>Spermatophyta</taxon>
        <taxon>Magnoliopsida</taxon>
        <taxon>eudicotyledons</taxon>
        <taxon>Gunneridae</taxon>
        <taxon>Pentapetalae</taxon>
        <taxon>rosids</taxon>
        <taxon>fabids</taxon>
        <taxon>Rosales</taxon>
        <taxon>Rosaceae</taxon>
        <taxon>Amygdaloideae</taxon>
        <taxon>Maleae</taxon>
        <taxon>Malus</taxon>
    </lineage>
</organism>
<dbReference type="EMBL" id="RDQH01000336">
    <property type="protein sequence ID" value="RXH87401.1"/>
    <property type="molecule type" value="Genomic_DNA"/>
</dbReference>
<proteinExistence type="predicted"/>
<protein>
    <submittedName>
        <fullName evidence="1">Uncharacterized protein</fullName>
    </submittedName>
</protein>
<reference evidence="1 2" key="1">
    <citation type="submission" date="2018-10" db="EMBL/GenBank/DDBJ databases">
        <title>A high-quality apple genome assembly.</title>
        <authorList>
            <person name="Hu J."/>
        </authorList>
    </citation>
    <scope>NUCLEOTIDE SEQUENCE [LARGE SCALE GENOMIC DNA]</scope>
    <source>
        <strain evidence="2">cv. HFTH1</strain>
        <tissue evidence="1">Young leaf</tissue>
    </source>
</reference>
<dbReference type="AlphaFoldDB" id="A0A498J1S1"/>
<evidence type="ECO:0000313" key="2">
    <source>
        <dbReference type="Proteomes" id="UP000290289"/>
    </source>
</evidence>